<organism evidence="9 10">
    <name type="scientific">Candidatus Desulfovibrio intestinipullorum</name>
    <dbReference type="NCBI Taxonomy" id="2838536"/>
    <lineage>
        <taxon>Bacteria</taxon>
        <taxon>Pseudomonadati</taxon>
        <taxon>Thermodesulfobacteriota</taxon>
        <taxon>Desulfovibrionia</taxon>
        <taxon>Desulfovibrionales</taxon>
        <taxon>Desulfovibrionaceae</taxon>
        <taxon>Desulfovibrio</taxon>
    </lineage>
</organism>
<feature type="transmembrane region" description="Helical" evidence="8">
    <location>
        <begin position="324"/>
        <end position="341"/>
    </location>
</feature>
<feature type="transmembrane region" description="Helical" evidence="8">
    <location>
        <begin position="415"/>
        <end position="438"/>
    </location>
</feature>
<evidence type="ECO:0000256" key="4">
    <source>
        <dbReference type="ARBA" id="ARBA00022989"/>
    </source>
</evidence>
<dbReference type="AlphaFoldDB" id="A0A9D1PXY4"/>
<dbReference type="Gene3D" id="1.10.3080.10">
    <property type="entry name" value="Clc chloride channel"/>
    <property type="match status" value="1"/>
</dbReference>
<keyword evidence="4 8" id="KW-1133">Transmembrane helix</keyword>
<dbReference type="Pfam" id="PF00654">
    <property type="entry name" value="Voltage_CLC"/>
    <property type="match status" value="1"/>
</dbReference>
<dbReference type="PRINTS" id="PR00762">
    <property type="entry name" value="CLCHANNEL"/>
</dbReference>
<dbReference type="InterPro" id="IPR014743">
    <property type="entry name" value="Cl-channel_core"/>
</dbReference>
<comment type="subcellular location">
    <subcellularLocation>
        <location evidence="1">Membrane</location>
        <topology evidence="1">Multi-pass membrane protein</topology>
    </subcellularLocation>
</comment>
<feature type="transmembrane region" description="Helical" evidence="8">
    <location>
        <begin position="379"/>
        <end position="403"/>
    </location>
</feature>
<evidence type="ECO:0000256" key="7">
    <source>
        <dbReference type="ARBA" id="ARBA00023214"/>
    </source>
</evidence>
<feature type="transmembrane region" description="Helical" evidence="8">
    <location>
        <begin position="287"/>
        <end position="304"/>
    </location>
</feature>
<dbReference type="SUPFAM" id="SSF81340">
    <property type="entry name" value="Clc chloride channel"/>
    <property type="match status" value="1"/>
</dbReference>
<proteinExistence type="predicted"/>
<evidence type="ECO:0000256" key="5">
    <source>
        <dbReference type="ARBA" id="ARBA00023065"/>
    </source>
</evidence>
<feature type="transmembrane region" description="Helical" evidence="8">
    <location>
        <begin position="160"/>
        <end position="184"/>
    </location>
</feature>
<feature type="transmembrane region" description="Helical" evidence="8">
    <location>
        <begin position="249"/>
        <end position="275"/>
    </location>
</feature>
<dbReference type="PANTHER" id="PTHR45711">
    <property type="entry name" value="CHLORIDE CHANNEL PROTEIN"/>
    <property type="match status" value="1"/>
</dbReference>
<dbReference type="Proteomes" id="UP000886752">
    <property type="component" value="Unassembled WGS sequence"/>
</dbReference>
<keyword evidence="6 8" id="KW-0472">Membrane</keyword>
<comment type="caution">
    <text evidence="9">The sequence shown here is derived from an EMBL/GenBank/DDBJ whole genome shotgun (WGS) entry which is preliminary data.</text>
</comment>
<evidence type="ECO:0000313" key="9">
    <source>
        <dbReference type="EMBL" id="HIW01106.1"/>
    </source>
</evidence>
<keyword evidence="7" id="KW-0868">Chloride</keyword>
<dbReference type="PANTHER" id="PTHR45711:SF6">
    <property type="entry name" value="CHLORIDE CHANNEL PROTEIN"/>
    <property type="match status" value="1"/>
</dbReference>
<dbReference type="InterPro" id="IPR001807">
    <property type="entry name" value="ClC"/>
</dbReference>
<feature type="transmembrane region" description="Helical" evidence="8">
    <location>
        <begin position="348"/>
        <end position="367"/>
    </location>
</feature>
<gene>
    <name evidence="9" type="ORF">H9894_07960</name>
</gene>
<accession>A0A9D1PXY4</accession>
<dbReference type="EMBL" id="DXHV01000073">
    <property type="protein sequence ID" value="HIW01106.1"/>
    <property type="molecule type" value="Genomic_DNA"/>
</dbReference>
<keyword evidence="3 8" id="KW-0812">Transmembrane</keyword>
<name>A0A9D1PXY4_9BACT</name>
<evidence type="ECO:0000256" key="6">
    <source>
        <dbReference type="ARBA" id="ARBA00023136"/>
    </source>
</evidence>
<evidence type="ECO:0000256" key="2">
    <source>
        <dbReference type="ARBA" id="ARBA00022448"/>
    </source>
</evidence>
<protein>
    <submittedName>
        <fullName evidence="9">Chloride channel protein</fullName>
    </submittedName>
</protein>
<evidence type="ECO:0000256" key="3">
    <source>
        <dbReference type="ARBA" id="ARBA00022692"/>
    </source>
</evidence>
<keyword evidence="5" id="KW-0406">Ion transport</keyword>
<feature type="transmembrane region" description="Helical" evidence="8">
    <location>
        <begin position="190"/>
        <end position="209"/>
    </location>
</feature>
<keyword evidence="2" id="KW-0813">Transport</keyword>
<evidence type="ECO:0000256" key="8">
    <source>
        <dbReference type="SAM" id="Phobius"/>
    </source>
</evidence>
<reference evidence="9" key="1">
    <citation type="journal article" date="2021" name="PeerJ">
        <title>Extensive microbial diversity within the chicken gut microbiome revealed by metagenomics and culture.</title>
        <authorList>
            <person name="Gilroy R."/>
            <person name="Ravi A."/>
            <person name="Getino M."/>
            <person name="Pursley I."/>
            <person name="Horton D.L."/>
            <person name="Alikhan N.F."/>
            <person name="Baker D."/>
            <person name="Gharbi K."/>
            <person name="Hall N."/>
            <person name="Watson M."/>
            <person name="Adriaenssens E.M."/>
            <person name="Foster-Nyarko E."/>
            <person name="Jarju S."/>
            <person name="Secka A."/>
            <person name="Antonio M."/>
            <person name="Oren A."/>
            <person name="Chaudhuri R.R."/>
            <person name="La Ragione R."/>
            <person name="Hildebrand F."/>
            <person name="Pallen M.J."/>
        </authorList>
    </citation>
    <scope>NUCLEOTIDE SEQUENCE</scope>
    <source>
        <strain evidence="9">ChiHecec2B26-446</strain>
    </source>
</reference>
<evidence type="ECO:0000256" key="1">
    <source>
        <dbReference type="ARBA" id="ARBA00004141"/>
    </source>
</evidence>
<feature type="transmembrane region" description="Helical" evidence="8">
    <location>
        <begin position="216"/>
        <end position="237"/>
    </location>
</feature>
<reference evidence="9" key="2">
    <citation type="submission" date="2021-04" db="EMBL/GenBank/DDBJ databases">
        <authorList>
            <person name="Gilroy R."/>
        </authorList>
    </citation>
    <scope>NUCLEOTIDE SEQUENCE</scope>
    <source>
        <strain evidence="9">ChiHecec2B26-446</strain>
    </source>
</reference>
<evidence type="ECO:0000313" key="10">
    <source>
        <dbReference type="Proteomes" id="UP000886752"/>
    </source>
</evidence>
<sequence length="447" mass="46801">MAFFLHRYTDMQELRLTGALCLGAEALSIGLATGLCIGFLRLICGWTPHLLAGLLHAPLPAPLTFLCAGLFIGLCACTAFWCMKKEPLVAGSGIPQVECALAGVLPLPWLRVLLCKFLGTLASLCGCLSLGRAAPSVQMGAAIGCGVGALWHNEDLRPRFLAGGSAAGLAAAFGAPWAGIVFAFEELRVPAHAALVLFMTLASGSAWLVTDCLLDLGLIFPLPLSCTTLPSLAELVAHFETDFLHEEALLLIPLCGLVTGLVCGLHNRCLCALVLWTDRHMGARTRLACAFATGLALLFLFPALIDGLGPTLQDLVHGPESTDLLLLLFAGKLLFNWISAASNAPGGLLMPLLTAGGLCGVCMGALLELAHWTVPGSLPVIFCMAGFFAGIVRAPVTAALLVVECTGTWAGLPALLATSFLARLVAGKTGALPVFTFFRLRLTGRLH</sequence>
<dbReference type="GO" id="GO:0005886">
    <property type="term" value="C:plasma membrane"/>
    <property type="evidence" value="ECO:0007669"/>
    <property type="project" value="TreeGrafter"/>
</dbReference>
<feature type="transmembrane region" description="Helical" evidence="8">
    <location>
        <begin position="20"/>
        <end position="43"/>
    </location>
</feature>
<feature type="transmembrane region" description="Helical" evidence="8">
    <location>
        <begin position="63"/>
        <end position="83"/>
    </location>
</feature>
<dbReference type="GO" id="GO:0005247">
    <property type="term" value="F:voltage-gated chloride channel activity"/>
    <property type="evidence" value="ECO:0007669"/>
    <property type="project" value="TreeGrafter"/>
</dbReference>